<dbReference type="CDD" id="cd06259">
    <property type="entry name" value="YdcF-like"/>
    <property type="match status" value="1"/>
</dbReference>
<accession>A0ABU5CN22</accession>
<keyword evidence="1" id="KW-0472">Membrane</keyword>
<dbReference type="InterPro" id="IPR014729">
    <property type="entry name" value="Rossmann-like_a/b/a_fold"/>
</dbReference>
<reference evidence="3 4" key="1">
    <citation type="submission" date="2023-10" db="EMBL/GenBank/DDBJ databases">
        <title>Virgibacillus soli CC-YMP-6 genome.</title>
        <authorList>
            <person name="Miliotis G."/>
            <person name="Sengupta P."/>
            <person name="Hameed A."/>
            <person name="Chuvochina M."/>
            <person name="Mcdonagh F."/>
            <person name="Simpson A.C."/>
            <person name="Singh N.K."/>
            <person name="Rekha P.D."/>
            <person name="Raman K."/>
            <person name="Hugenholtz P."/>
            <person name="Venkateswaran K."/>
        </authorList>
    </citation>
    <scope>NUCLEOTIDE SEQUENCE [LARGE SCALE GENOMIC DNA]</scope>
    <source>
        <strain evidence="3 4">CC-YMP-6</strain>
    </source>
</reference>
<evidence type="ECO:0000259" key="2">
    <source>
        <dbReference type="Pfam" id="PF02698"/>
    </source>
</evidence>
<dbReference type="Gene3D" id="3.40.50.620">
    <property type="entry name" value="HUPs"/>
    <property type="match status" value="1"/>
</dbReference>
<proteinExistence type="predicted"/>
<dbReference type="RefSeq" id="WP_320378549.1">
    <property type="nucleotide sequence ID" value="NZ_JAWDIQ010000001.1"/>
</dbReference>
<evidence type="ECO:0000313" key="3">
    <source>
        <dbReference type="EMBL" id="MDY0407764.1"/>
    </source>
</evidence>
<sequence length="189" mass="21068">MSKKRILLFILIIFMIGIGFCGYAHYLITKTAEEKTPGDIPYVIVLGARVNGSELSLSLLYRMQTSLQYLQAYPDSQVIVTGGKGTGEDITEAEAMKQYLLENGITESRILLEDQSTSTYENLTFAKELFGVEEAVIVSNDFHLYRAIQNAESLGITAFPLAAETPAIVKWKLYIREYAAILKLKLTGK</sequence>
<dbReference type="PANTHER" id="PTHR30336:SF4">
    <property type="entry name" value="ENVELOPE BIOGENESIS FACTOR ELYC"/>
    <property type="match status" value="1"/>
</dbReference>
<comment type="caution">
    <text evidence="3">The sequence shown here is derived from an EMBL/GenBank/DDBJ whole genome shotgun (WGS) entry which is preliminary data.</text>
</comment>
<evidence type="ECO:0000313" key="4">
    <source>
        <dbReference type="Proteomes" id="UP001275315"/>
    </source>
</evidence>
<dbReference type="PANTHER" id="PTHR30336">
    <property type="entry name" value="INNER MEMBRANE PROTEIN, PROBABLE PERMEASE"/>
    <property type="match status" value="1"/>
</dbReference>
<keyword evidence="1" id="KW-0812">Transmembrane</keyword>
<feature type="transmembrane region" description="Helical" evidence="1">
    <location>
        <begin position="7"/>
        <end position="28"/>
    </location>
</feature>
<dbReference type="InterPro" id="IPR051599">
    <property type="entry name" value="Cell_Envelope_Assoc"/>
</dbReference>
<organism evidence="3 4">
    <name type="scientific">Paracerasibacillus soli</name>
    <dbReference type="NCBI Taxonomy" id="480284"/>
    <lineage>
        <taxon>Bacteria</taxon>
        <taxon>Bacillati</taxon>
        <taxon>Bacillota</taxon>
        <taxon>Bacilli</taxon>
        <taxon>Bacillales</taxon>
        <taxon>Bacillaceae</taxon>
        <taxon>Paracerasibacillus</taxon>
    </lineage>
</organism>
<protein>
    <submittedName>
        <fullName evidence="3">YdcF family protein</fullName>
    </submittedName>
</protein>
<dbReference type="InterPro" id="IPR003848">
    <property type="entry name" value="DUF218"/>
</dbReference>
<dbReference type="EMBL" id="JAWDIQ010000001">
    <property type="protein sequence ID" value="MDY0407764.1"/>
    <property type="molecule type" value="Genomic_DNA"/>
</dbReference>
<dbReference type="Proteomes" id="UP001275315">
    <property type="component" value="Unassembled WGS sequence"/>
</dbReference>
<keyword evidence="1" id="KW-1133">Transmembrane helix</keyword>
<name>A0ABU5CN22_9BACI</name>
<keyword evidence="4" id="KW-1185">Reference proteome</keyword>
<dbReference type="Pfam" id="PF02698">
    <property type="entry name" value="DUF218"/>
    <property type="match status" value="1"/>
</dbReference>
<feature type="domain" description="DUF218" evidence="2">
    <location>
        <begin position="42"/>
        <end position="179"/>
    </location>
</feature>
<evidence type="ECO:0000256" key="1">
    <source>
        <dbReference type="SAM" id="Phobius"/>
    </source>
</evidence>
<gene>
    <name evidence="3" type="ORF">RWD45_02975</name>
</gene>